<evidence type="ECO:0000313" key="2">
    <source>
        <dbReference type="Proteomes" id="UP000245916"/>
    </source>
</evidence>
<accession>A0A2U2IZB3</accession>
<keyword evidence="2" id="KW-1185">Reference proteome</keyword>
<reference evidence="1 2" key="1">
    <citation type="submission" date="2018-05" db="EMBL/GenBank/DDBJ databases">
        <title>Genome of Sphingosinicella humi QZX222.</title>
        <authorList>
            <person name="Qiao Z."/>
            <person name="Wang G."/>
        </authorList>
    </citation>
    <scope>NUCLEOTIDE SEQUENCE [LARGE SCALE GENOMIC DNA]</scope>
    <source>
        <strain evidence="1 2">QZX222</strain>
    </source>
</reference>
<protein>
    <submittedName>
        <fullName evidence="1">Uncharacterized protein</fullName>
    </submittedName>
</protein>
<name>A0A2U2IZB3_9SPHN</name>
<gene>
    <name evidence="1" type="ORF">DF286_00005</name>
</gene>
<sequence>MEPDYFADFEQAFVGRTCSIVREAPVWRANFGDGFTIGLEVPWRIVANGRVAFGDEDDGQWFGLPSPIDGEERAASLLQGRVVQAMQLDHETGDLHIVFDGNTRIDVFNQSCGYEGWAAYYSVGGSQWGVIAMGGGEIAVVPG</sequence>
<dbReference type="RefSeq" id="WP_109269573.1">
    <property type="nucleotide sequence ID" value="NZ_QFFF01000001.1"/>
</dbReference>
<dbReference type="InterPro" id="IPR046179">
    <property type="entry name" value="DUF6188"/>
</dbReference>
<organism evidence="1 2">
    <name type="scientific">Allosphingosinicella humi</name>
    <dbReference type="NCBI Taxonomy" id="2068657"/>
    <lineage>
        <taxon>Bacteria</taxon>
        <taxon>Pseudomonadati</taxon>
        <taxon>Pseudomonadota</taxon>
        <taxon>Alphaproteobacteria</taxon>
        <taxon>Sphingomonadales</taxon>
        <taxon>Sphingomonadaceae</taxon>
        <taxon>Allosphingosinicella</taxon>
    </lineage>
</organism>
<evidence type="ECO:0000313" key="1">
    <source>
        <dbReference type="EMBL" id="PWG01433.1"/>
    </source>
</evidence>
<dbReference type="EMBL" id="QFFF01000001">
    <property type="protein sequence ID" value="PWG01433.1"/>
    <property type="molecule type" value="Genomic_DNA"/>
</dbReference>
<dbReference type="Proteomes" id="UP000245916">
    <property type="component" value="Unassembled WGS sequence"/>
</dbReference>
<dbReference type="Pfam" id="PF19686">
    <property type="entry name" value="DUF6188"/>
    <property type="match status" value="1"/>
</dbReference>
<comment type="caution">
    <text evidence="1">The sequence shown here is derived from an EMBL/GenBank/DDBJ whole genome shotgun (WGS) entry which is preliminary data.</text>
</comment>
<dbReference type="OrthoDB" id="7433325at2"/>
<proteinExistence type="predicted"/>
<dbReference type="AlphaFoldDB" id="A0A2U2IZB3"/>